<feature type="region of interest" description="Disordered" evidence="1">
    <location>
        <begin position="1"/>
        <end position="30"/>
    </location>
</feature>
<gene>
    <name evidence="2" type="primary">tmp_locus_53</name>
    <name evidence="3" type="ORF">hCG_1818858</name>
</gene>
<reference evidence="3" key="2">
    <citation type="journal article" date="2001" name="Science">
        <title>The sequence of the human genome.</title>
        <authorList>
            <person name="Venter J.C."/>
            <person name="Adams M.D."/>
            <person name="Myers E.W."/>
            <person name="Li P.W."/>
            <person name="Mural R.J."/>
            <person name="Sutton G.G."/>
            <person name="Smith H.O."/>
            <person name="Yandell M."/>
            <person name="Evans C.A."/>
            <person name="Holt R.A."/>
            <person name="Gocayne J.D."/>
            <person name="Amanatides P."/>
            <person name="Ballew R.M."/>
            <person name="Huson D.H."/>
            <person name="Wortman J.R."/>
            <person name="Zhang Q."/>
            <person name="Kodira C.D."/>
            <person name="Zheng X.H."/>
            <person name="Chen L."/>
            <person name="Skupski M."/>
            <person name="Subramanian G."/>
            <person name="Thomas P.D."/>
            <person name="Zhang J."/>
            <person name="Gabor Miklos G.L."/>
            <person name="Nelson C."/>
            <person name="Broder S."/>
            <person name="Clark A.G."/>
            <person name="Nadeau J."/>
            <person name="McKusick V.A."/>
            <person name="Zinder N."/>
            <person name="Levine A.J."/>
            <person name="Roberts R.J."/>
            <person name="Simon M."/>
            <person name="Slayman C."/>
            <person name="Hunkapiller M."/>
            <person name="Bolanos R."/>
            <person name="Delcher A."/>
            <person name="Dew I."/>
            <person name="Fasulo D."/>
            <person name="Flanigan M."/>
            <person name="Florea L."/>
            <person name="Halpern A."/>
            <person name="Hannenhalli S."/>
            <person name="Kravitz S."/>
            <person name="Levy S."/>
            <person name="Mobarry C."/>
            <person name="Reinert K."/>
            <person name="Remington K."/>
            <person name="Abu-Threideh J."/>
            <person name="Beasley E."/>
            <person name="Biddick K."/>
            <person name="Bonazzi V."/>
            <person name="Brandon R."/>
            <person name="Cargill M."/>
            <person name="Chandramouliswaran I."/>
            <person name="Charlab R."/>
            <person name="Chaturvedi K."/>
            <person name="Deng Z."/>
            <person name="Di Francesco V."/>
            <person name="Dunn P."/>
            <person name="Eilbeck K."/>
            <person name="Evangelista C."/>
            <person name="Gabrielian A.E."/>
            <person name="Gan W."/>
            <person name="Ge W."/>
            <person name="Gong F."/>
            <person name="Gu Z."/>
            <person name="Guan P."/>
            <person name="Heiman T.J."/>
            <person name="Higgins M.E."/>
            <person name="Ji R.R."/>
            <person name="Ke Z."/>
            <person name="Ketchum K.A."/>
            <person name="Lai Z."/>
            <person name="Lei Y."/>
            <person name="Li Z."/>
            <person name="Li J."/>
            <person name="Liang Y."/>
            <person name="Lin X."/>
            <person name="Lu F."/>
            <person name="Merkulov G.V."/>
            <person name="Milshina N."/>
            <person name="Moore H.M."/>
            <person name="Naik A.K."/>
            <person name="Narayan V.A."/>
            <person name="Neelam B."/>
            <person name="Nusskern D."/>
            <person name="Rusch D.B."/>
            <person name="Salzberg S."/>
            <person name="Shao W."/>
            <person name="Shue B."/>
            <person name="Sun J."/>
            <person name="Wang Z."/>
            <person name="Wang A."/>
            <person name="Wang X."/>
            <person name="Wang J."/>
            <person name="Wei M."/>
            <person name="Wides R."/>
            <person name="Xiao C."/>
            <person name="Yan C."/>
            <person name="Yao A."/>
            <person name="Ye J."/>
            <person name="Zhan M."/>
            <person name="Zhang W."/>
            <person name="Zhang H."/>
            <person name="Zhao Q."/>
            <person name="Zheng L."/>
            <person name="Zhong F."/>
            <person name="Zhong W."/>
            <person name="Zhu S."/>
            <person name="Zhao S."/>
            <person name="Gilbert D."/>
            <person name="Baumhueter S."/>
            <person name="Spier G."/>
            <person name="Carter C."/>
            <person name="Cravchik A."/>
            <person name="Woodage T."/>
            <person name="Ali F."/>
            <person name="An H."/>
            <person name="Awe A."/>
            <person name="Baldwin D."/>
            <person name="Baden H."/>
            <person name="Barnstead M."/>
            <person name="Barrow I."/>
            <person name="Beeson K."/>
            <person name="Busam D."/>
            <person name="Carver A."/>
            <person name="Center A."/>
            <person name="Cheng M.L."/>
            <person name="Curry L."/>
            <person name="Danaher S."/>
            <person name="Davenport L."/>
            <person name="Desilets R."/>
            <person name="Dietz S."/>
            <person name="Dodson K."/>
            <person name="Doup L."/>
            <person name="Ferriera S."/>
            <person name="Garg N."/>
            <person name="Gluecksmann A."/>
            <person name="Hart B."/>
            <person name="Haynes J."/>
            <person name="Haynes C."/>
            <person name="Heiner C."/>
            <person name="Hladun S."/>
            <person name="Hostin D."/>
            <person name="Houck J."/>
            <person name="Howland T."/>
            <person name="Ibegwam C."/>
            <person name="Johnson J."/>
            <person name="Kalush F."/>
            <person name="Kline L."/>
            <person name="Koduru S."/>
            <person name="Love A."/>
            <person name="Mann F."/>
            <person name="May D."/>
            <person name="McCawley S."/>
            <person name="McIntosh T."/>
            <person name="McMullen I."/>
            <person name="Moy M."/>
            <person name="Moy L."/>
            <person name="Murphy B."/>
            <person name="Nelson K."/>
            <person name="Pfannkoch C."/>
            <person name="Pratts E."/>
            <person name="Puri V."/>
            <person name="Qureshi H."/>
            <person name="Reardon M."/>
            <person name="Rodriguez R."/>
            <person name="Rogers Y.H."/>
            <person name="Romblad D."/>
            <person name="Ruhfel B."/>
            <person name="Scott R."/>
            <person name="Sitter C."/>
            <person name="Smallwood M."/>
            <person name="Stewart E."/>
            <person name="Strong R."/>
            <person name="Suh E."/>
            <person name="Thomas R."/>
            <person name="Tint N.N."/>
            <person name="Tse S."/>
            <person name="Vech C."/>
            <person name="Wang G."/>
            <person name="Wetter J."/>
            <person name="Williams S."/>
            <person name="Williams M."/>
            <person name="Windsor S."/>
            <person name="Winn-Deen E."/>
            <person name="Wolfe K."/>
            <person name="Zaveri J."/>
            <person name="Zaveri K."/>
            <person name="Abril J.F."/>
            <person name="Guigo R."/>
            <person name="Campbell M.J."/>
            <person name="Sjolander K.V."/>
            <person name="Karlak B."/>
            <person name="Kejariwal A."/>
            <person name="Mi H."/>
            <person name="Lazareva B."/>
            <person name="Hatton T."/>
            <person name="Narechania A."/>
            <person name="Diemer K."/>
            <person name="Muruganujan A."/>
            <person name="Guo N."/>
            <person name="Sato S."/>
            <person name="Bafna V."/>
            <person name="Istrail S."/>
            <person name="Lippert R."/>
            <person name="Schwartz R."/>
            <person name="Walenz B."/>
            <person name="Yooseph S."/>
            <person name="Allen D."/>
            <person name="Basu A."/>
            <person name="Baxendale J."/>
            <person name="Blick L."/>
            <person name="Caminha M."/>
            <person name="Carnes-Stine J."/>
            <person name="Caulk P."/>
            <person name="Chiang Y.H."/>
            <person name="Coyne M."/>
            <person name="Dahlke C."/>
            <person name="Mays A."/>
            <person name="Dombroski M."/>
            <person name="Donnelly M."/>
            <person name="Ely D."/>
            <person name="Esparham S."/>
            <person name="Fosler C."/>
            <person name="Gire H."/>
            <person name="Glanowski S."/>
            <person name="Glasser K."/>
            <person name="Glodek A."/>
            <person name="Gorokhov M."/>
            <person name="Graham K."/>
            <person name="Gropman B."/>
            <person name="Harris M."/>
            <person name="Heil J."/>
            <person name="Henderson S."/>
            <person name="Hoover J."/>
            <person name="Jennings D."/>
            <person name="Jordan C."/>
            <person name="Jordan J."/>
            <person name="Kasha J."/>
            <person name="Kagan L."/>
            <person name="Kraft C."/>
            <person name="Levitsky A."/>
            <person name="Lewis M."/>
            <person name="Liu X."/>
            <person name="Lopez J."/>
            <person name="Ma D."/>
            <person name="Majoros W."/>
            <person name="McDaniel J."/>
            <person name="Murphy S."/>
            <person name="Newman M."/>
            <person name="Nguyen T."/>
            <person name="Nguyen N."/>
            <person name="Nodell M."/>
            <person name="Pan S."/>
            <person name="Peck J."/>
            <person name="Peterson M."/>
            <person name="Rowe W."/>
            <person name="Sanders R."/>
            <person name="Scott J."/>
            <person name="Simpson M."/>
            <person name="Smith T."/>
            <person name="Sprague A."/>
            <person name="Stockwell T."/>
            <person name="Turner R."/>
            <person name="Venter E."/>
            <person name="Wang M."/>
            <person name="Wen M."/>
            <person name="Wu D."/>
            <person name="Wu M."/>
            <person name="Xia A."/>
            <person name="Zandieh A."/>
            <person name="Zhu X."/>
        </authorList>
    </citation>
    <scope>NUCLEOTIDE SEQUENCE</scope>
</reference>
<reference evidence="2" key="4">
    <citation type="submission" date="2002-10" db="EMBL/GenBank/DDBJ databases">
        <authorList>
            <person name="Waterston R."/>
        </authorList>
    </citation>
    <scope>NUCLEOTIDE SEQUENCE</scope>
</reference>
<dbReference type="AlphaFoldDB" id="Q53SM3"/>
<dbReference type="EMBL" id="AC017028">
    <property type="protein sequence ID" value="AAX93071.1"/>
    <property type="molecule type" value="Genomic_DNA"/>
</dbReference>
<organism evidence="2">
    <name type="scientific">Homo sapiens</name>
    <name type="common">Human</name>
    <dbReference type="NCBI Taxonomy" id="9606"/>
    <lineage>
        <taxon>Eukaryota</taxon>
        <taxon>Metazoa</taxon>
        <taxon>Chordata</taxon>
        <taxon>Craniata</taxon>
        <taxon>Vertebrata</taxon>
        <taxon>Euteleostomi</taxon>
        <taxon>Mammalia</taxon>
        <taxon>Eutheria</taxon>
        <taxon>Euarchontoglires</taxon>
        <taxon>Primates</taxon>
        <taxon>Haplorrhini</taxon>
        <taxon>Catarrhini</taxon>
        <taxon>Hominidae</taxon>
        <taxon>Homo</taxon>
    </lineage>
</organism>
<evidence type="ECO:0000256" key="1">
    <source>
        <dbReference type="SAM" id="MobiDB-lite"/>
    </source>
</evidence>
<reference evidence="2" key="5">
    <citation type="submission" date="2005-04" db="EMBL/GenBank/DDBJ databases">
        <authorList>
            <person name="Wilson R.K."/>
        </authorList>
    </citation>
    <scope>NUCLEOTIDE SEQUENCE</scope>
</reference>
<reference evidence="2" key="3">
    <citation type="submission" date="2002-01" db="EMBL/GenBank/DDBJ databases">
        <authorList>
            <person name="Waterston R.H."/>
        </authorList>
    </citation>
    <scope>NUCLEOTIDE SEQUENCE</scope>
</reference>
<reference evidence="2" key="1">
    <citation type="submission" date="1999-12" db="EMBL/GenBank/DDBJ databases">
        <title>The sequence of Homo sapiens BAC clone RP11-275G7.</title>
        <authorList>
            <person name="Abbott A."/>
            <person name="Mulvaney E."/>
            <person name="Barrett M."/>
        </authorList>
    </citation>
    <scope>NUCLEOTIDE SEQUENCE</scope>
</reference>
<evidence type="ECO:0000313" key="2">
    <source>
        <dbReference type="EMBL" id="AAX93071.1"/>
    </source>
</evidence>
<protein>
    <submittedName>
        <fullName evidence="3">HCG1818858</fullName>
    </submittedName>
</protein>
<proteinExistence type="predicted"/>
<evidence type="ECO:0000313" key="3">
    <source>
        <dbReference type="EMBL" id="EAW71168.1"/>
    </source>
</evidence>
<reference evidence="3" key="6">
    <citation type="submission" date="2005-07" db="EMBL/GenBank/DDBJ databases">
        <authorList>
            <person name="Mural R.J."/>
            <person name="Istrail S."/>
            <person name="Sutton G."/>
            <person name="Florea L."/>
            <person name="Halpern A.L."/>
            <person name="Mobarry C.M."/>
            <person name="Lippert R."/>
            <person name="Walenz B."/>
            <person name="Shatkay H."/>
            <person name="Dew I."/>
            <person name="Miller J.R."/>
            <person name="Flanigan M.J."/>
            <person name="Edwards N.J."/>
            <person name="Bolanos R."/>
            <person name="Fasulo D."/>
            <person name="Halldorsson B.V."/>
            <person name="Hannenhalli S."/>
            <person name="Turner R."/>
            <person name="Yooseph S."/>
            <person name="Lu F."/>
            <person name="Nusskern D.R."/>
            <person name="Shue B.C."/>
            <person name="Zheng X.H."/>
            <person name="Zhong F."/>
            <person name="Delcher A.L."/>
            <person name="Huson D.H."/>
            <person name="Kravitz S.A."/>
            <person name="Mouchard L."/>
            <person name="Reinert K."/>
            <person name="Remington K.A."/>
            <person name="Clark A.G."/>
            <person name="Waterman M.S."/>
            <person name="Eichler E.E."/>
            <person name="Adams M.D."/>
            <person name="Hunkapiller M.W."/>
            <person name="Myers E.W."/>
            <person name="Venter J.C."/>
        </authorList>
    </citation>
    <scope>NUCLEOTIDE SEQUENCE</scope>
</reference>
<name>Q53SM3_HUMAN</name>
<dbReference type="EMBL" id="CH471063">
    <property type="protein sequence ID" value="EAW71168.1"/>
    <property type="molecule type" value="Genomic_DNA"/>
</dbReference>
<accession>Q53SM3</accession>
<sequence length="67" mass="7183">MSVGRRAPSWRHRSARSNLPLSPALPGADQRQHLPACAKLLEKLEWLEGALPACPPPPQLLALAALG</sequence>